<comment type="similarity">
    <text evidence="3">Belongs to the FAD-dependent oxidoreductase 2 family. NadB subfamily.</text>
</comment>
<evidence type="ECO:0000256" key="5">
    <source>
        <dbReference type="ARBA" id="ARBA00022630"/>
    </source>
</evidence>
<dbReference type="Gene3D" id="3.50.50.60">
    <property type="entry name" value="FAD/NAD(P)-binding domain"/>
    <property type="match status" value="1"/>
</dbReference>
<keyword evidence="8" id="KW-0560">Oxidoreductase</keyword>
<gene>
    <name evidence="12" type="ORF">SAMN05216226_103207</name>
</gene>
<dbReference type="EMBL" id="FNFC01000003">
    <property type="protein sequence ID" value="SDJ44082.1"/>
    <property type="molecule type" value="Genomic_DNA"/>
</dbReference>
<feature type="domain" description="Fumarate reductase/succinate dehydrogenase flavoprotein-like C-terminal" evidence="11">
    <location>
        <begin position="414"/>
        <end position="489"/>
    </location>
</feature>
<evidence type="ECO:0000313" key="12">
    <source>
        <dbReference type="EMBL" id="SDJ44082.1"/>
    </source>
</evidence>
<dbReference type="Pfam" id="PF00890">
    <property type="entry name" value="FAD_binding_2"/>
    <property type="match status" value="1"/>
</dbReference>
<evidence type="ECO:0000256" key="3">
    <source>
        <dbReference type="ARBA" id="ARBA00008562"/>
    </source>
</evidence>
<dbReference type="AlphaFoldDB" id="A0A1G8TRC9"/>
<evidence type="ECO:0000259" key="11">
    <source>
        <dbReference type="Pfam" id="PF02910"/>
    </source>
</evidence>
<dbReference type="PANTHER" id="PTHR42716">
    <property type="entry name" value="L-ASPARTATE OXIDASE"/>
    <property type="match status" value="1"/>
</dbReference>
<keyword evidence="6" id="KW-0662">Pyridine nucleotide biosynthesis</keyword>
<keyword evidence="13" id="KW-1185">Reference proteome</keyword>
<dbReference type="PRINTS" id="PR00368">
    <property type="entry name" value="FADPNR"/>
</dbReference>
<dbReference type="GO" id="GO:0009435">
    <property type="term" value="P:NAD+ biosynthetic process"/>
    <property type="evidence" value="ECO:0007669"/>
    <property type="project" value="UniProtKB-UniPathway"/>
</dbReference>
<dbReference type="FunFam" id="3.90.700.10:FF:000002">
    <property type="entry name" value="L-aspartate oxidase"/>
    <property type="match status" value="1"/>
</dbReference>
<dbReference type="SUPFAM" id="SSF56425">
    <property type="entry name" value="Succinate dehydrogenase/fumarate reductase flavoprotein, catalytic domain"/>
    <property type="match status" value="1"/>
</dbReference>
<dbReference type="UniPathway" id="UPA00253">
    <property type="reaction ID" value="UER00326"/>
</dbReference>
<evidence type="ECO:0000259" key="10">
    <source>
        <dbReference type="Pfam" id="PF00890"/>
    </source>
</evidence>
<dbReference type="InterPro" id="IPR027477">
    <property type="entry name" value="Succ_DH/fumarate_Rdtase_cat_sf"/>
</dbReference>
<dbReference type="PRINTS" id="PR00411">
    <property type="entry name" value="PNDRDTASEI"/>
</dbReference>
<dbReference type="RefSeq" id="WP_092699866.1">
    <property type="nucleotide sequence ID" value="NZ_FNFC01000003.1"/>
</dbReference>
<dbReference type="PANTHER" id="PTHR42716:SF2">
    <property type="entry name" value="L-ASPARTATE OXIDASE, CHLOROPLASTIC"/>
    <property type="match status" value="1"/>
</dbReference>
<evidence type="ECO:0000256" key="9">
    <source>
        <dbReference type="ARBA" id="ARBA00030386"/>
    </source>
</evidence>
<keyword evidence="7" id="KW-0274">FAD</keyword>
<dbReference type="OrthoDB" id="305271at2157"/>
<dbReference type="EC" id="1.4.3.16" evidence="4"/>
<evidence type="ECO:0000256" key="2">
    <source>
        <dbReference type="ARBA" id="ARBA00004950"/>
    </source>
</evidence>
<evidence type="ECO:0000256" key="8">
    <source>
        <dbReference type="ARBA" id="ARBA00023002"/>
    </source>
</evidence>
<dbReference type="InterPro" id="IPR015939">
    <property type="entry name" value="Fum_Rdtase/Succ_DH_flav-like_C"/>
</dbReference>
<evidence type="ECO:0000313" key="13">
    <source>
        <dbReference type="Proteomes" id="UP000198856"/>
    </source>
</evidence>
<organism evidence="12 13">
    <name type="scientific">Halovenus aranensis</name>
    <dbReference type="NCBI Taxonomy" id="890420"/>
    <lineage>
        <taxon>Archaea</taxon>
        <taxon>Methanobacteriati</taxon>
        <taxon>Methanobacteriota</taxon>
        <taxon>Stenosarchaea group</taxon>
        <taxon>Halobacteria</taxon>
        <taxon>Halobacteriales</taxon>
        <taxon>Haloarculaceae</taxon>
        <taxon>Halovenus</taxon>
    </lineage>
</organism>
<evidence type="ECO:0000256" key="1">
    <source>
        <dbReference type="ARBA" id="ARBA00001974"/>
    </source>
</evidence>
<dbReference type="GO" id="GO:0008734">
    <property type="term" value="F:L-aspartate oxidase activity"/>
    <property type="evidence" value="ECO:0007669"/>
    <property type="project" value="UniProtKB-EC"/>
</dbReference>
<evidence type="ECO:0000256" key="7">
    <source>
        <dbReference type="ARBA" id="ARBA00022827"/>
    </source>
</evidence>
<dbReference type="InterPro" id="IPR005288">
    <property type="entry name" value="NadB"/>
</dbReference>
<dbReference type="Pfam" id="PF02910">
    <property type="entry name" value="Succ_DH_flav_C"/>
    <property type="match status" value="1"/>
</dbReference>
<keyword evidence="5" id="KW-0285">Flavoprotein</keyword>
<comment type="pathway">
    <text evidence="2">Cofactor biosynthesis; NAD(+) biosynthesis; iminoaspartate from L-aspartate (oxidase route): step 1/1.</text>
</comment>
<reference evidence="12 13" key="1">
    <citation type="submission" date="2016-10" db="EMBL/GenBank/DDBJ databases">
        <authorList>
            <person name="de Groot N.N."/>
        </authorList>
    </citation>
    <scope>NUCLEOTIDE SEQUENCE [LARGE SCALE GENOMIC DNA]</scope>
    <source>
        <strain evidence="12 13">IBRC-M10015</strain>
    </source>
</reference>
<dbReference type="SUPFAM" id="SSF51905">
    <property type="entry name" value="FAD/NAD(P)-binding domain"/>
    <property type="match status" value="1"/>
</dbReference>
<dbReference type="Proteomes" id="UP000198856">
    <property type="component" value="Unassembled WGS sequence"/>
</dbReference>
<sequence length="503" mass="54002">MNERETDVLVVGAGIAGLAAAFAADRAGADVTLATKAERPEEASTWWAQGGIAVTRDDPDQFKQDIIDASSGTADEAAVDVLVEDAAEAVREVLVETVGIEFDTEGEEFDYGREAAHEEPRILHVNAETGKHIHVPFLNYVADETDVEILEDTAALELLRHEGQVYGALLEQDGDWAPTFAGSTVLATGGIGALYPNSTNPESATGDGVAMAALAGADVANMEFVQFHPTACTTDEGTFLVSEAVRGEGGLLRNADGTRFMPEYHEDAELAPRDVVARAVKSEREETGEVYLDVSTFDFAGHFPELAVKCDENGIDWTEGIPVSPAEHFLCGGVDVDEYGRASLSDLYAVGECSCTGVHGANRLASTSLLEGLVWGLRAGEDAAGSDIDRIEPPELLERDPDLPSNFARQKFGRLQRVMNEQVGIERSTDGLKRAQSVLRRLKGEVDAYVRTRTSRSLYELRSASVVALLIARAAAENEQSVGCHYLTEANSEAQTPEPATEQ</sequence>
<dbReference type="InterPro" id="IPR037099">
    <property type="entry name" value="Fum_R/Succ_DH_flav-like_C_sf"/>
</dbReference>
<dbReference type="SUPFAM" id="SSF46977">
    <property type="entry name" value="Succinate dehydrogenase/fumarate reductase flavoprotein C-terminal domain"/>
    <property type="match status" value="1"/>
</dbReference>
<evidence type="ECO:0000256" key="4">
    <source>
        <dbReference type="ARBA" id="ARBA00012173"/>
    </source>
</evidence>
<comment type="cofactor">
    <cofactor evidence="1">
        <name>FAD</name>
        <dbReference type="ChEBI" id="CHEBI:57692"/>
    </cofactor>
</comment>
<dbReference type="STRING" id="890420.SAMN05216226_103207"/>
<evidence type="ECO:0000256" key="6">
    <source>
        <dbReference type="ARBA" id="ARBA00022642"/>
    </source>
</evidence>
<proteinExistence type="inferred from homology"/>
<dbReference type="Gene3D" id="3.90.700.10">
    <property type="entry name" value="Succinate dehydrogenase/fumarate reductase flavoprotein, catalytic domain"/>
    <property type="match status" value="1"/>
</dbReference>
<dbReference type="InterPro" id="IPR036188">
    <property type="entry name" value="FAD/NAD-bd_sf"/>
</dbReference>
<accession>A0A1G8TRC9</accession>
<dbReference type="InterPro" id="IPR003953">
    <property type="entry name" value="FAD-dep_OxRdtase_2_FAD-bd"/>
</dbReference>
<dbReference type="Gene3D" id="1.20.58.100">
    <property type="entry name" value="Fumarate reductase/succinate dehydrogenase flavoprotein-like, C-terminal domain"/>
    <property type="match status" value="1"/>
</dbReference>
<feature type="domain" description="FAD-dependent oxidoreductase 2 FAD-binding" evidence="10">
    <location>
        <begin position="7"/>
        <end position="369"/>
    </location>
</feature>
<name>A0A1G8TRC9_9EURY</name>
<protein>
    <recommendedName>
        <fullName evidence="4">L-aspartate oxidase</fullName>
        <ecNumber evidence="4">1.4.3.16</ecNumber>
    </recommendedName>
    <alternativeName>
        <fullName evidence="9">Quinolinate synthase B</fullName>
    </alternativeName>
</protein>